<keyword evidence="2" id="KW-1185">Reference proteome</keyword>
<gene>
    <name evidence="1" type="ORF">LNV07_05785</name>
</gene>
<comment type="caution">
    <text evidence="1">The sequence shown here is derived from an EMBL/GenBank/DDBJ whole genome shotgun (WGS) entry which is preliminary data.</text>
</comment>
<dbReference type="InterPro" id="IPR032466">
    <property type="entry name" value="Metal_Hydrolase"/>
</dbReference>
<evidence type="ECO:0000313" key="1">
    <source>
        <dbReference type="EMBL" id="MCV2367601.1"/>
    </source>
</evidence>
<accession>A0ABT2YC37</accession>
<dbReference type="Gene3D" id="3.20.20.140">
    <property type="entry name" value="Metal-dependent hydrolases"/>
    <property type="match status" value="1"/>
</dbReference>
<protein>
    <submittedName>
        <fullName evidence="1">Amidohydrolase family protein</fullName>
    </submittedName>
</protein>
<dbReference type="Proteomes" id="UP001209701">
    <property type="component" value="Unassembled WGS sequence"/>
</dbReference>
<evidence type="ECO:0000313" key="2">
    <source>
        <dbReference type="Proteomes" id="UP001209701"/>
    </source>
</evidence>
<sequence length="94" mass="10047">MKPDPHGLRAGVLDALSSDDVPPSLLKSACLLRRDAGFSLPEALAVVSRRPALACGLQDRGEIGLGLRGDFVRVREVAGQSVVREVFVRGRRVA</sequence>
<reference evidence="1 2" key="1">
    <citation type="submission" date="2021-11" db="EMBL/GenBank/DDBJ databases">
        <authorList>
            <person name="Liang Q."/>
            <person name="Mou H."/>
            <person name="Liu Z."/>
        </authorList>
    </citation>
    <scope>NUCLEOTIDE SEQUENCE [LARGE SCALE GENOMIC DNA]</scope>
    <source>
        <strain evidence="1 2">CHU3</strain>
    </source>
</reference>
<dbReference type="RefSeq" id="WP_263570215.1">
    <property type="nucleotide sequence ID" value="NZ_JAJIRN010000002.1"/>
</dbReference>
<name>A0ABT2YC37_9BURK</name>
<proteinExistence type="predicted"/>
<organism evidence="1 2">
    <name type="scientific">Roseateles oligotrophus</name>
    <dbReference type="NCBI Taxonomy" id="1769250"/>
    <lineage>
        <taxon>Bacteria</taxon>
        <taxon>Pseudomonadati</taxon>
        <taxon>Pseudomonadota</taxon>
        <taxon>Betaproteobacteria</taxon>
        <taxon>Burkholderiales</taxon>
        <taxon>Sphaerotilaceae</taxon>
        <taxon>Roseateles</taxon>
    </lineage>
</organism>
<dbReference type="EMBL" id="JAJIRN010000002">
    <property type="protein sequence ID" value="MCV2367601.1"/>
    <property type="molecule type" value="Genomic_DNA"/>
</dbReference>
<dbReference type="SUPFAM" id="SSF51556">
    <property type="entry name" value="Metallo-dependent hydrolases"/>
    <property type="match status" value="1"/>
</dbReference>